<keyword evidence="2" id="KW-1185">Reference proteome</keyword>
<proteinExistence type="predicted"/>
<accession>A0AAJ6U2D6</accession>
<evidence type="ECO:0000313" key="2">
    <source>
        <dbReference type="Proteomes" id="UP000694918"/>
    </source>
</evidence>
<dbReference type="Proteomes" id="UP000694918">
    <property type="component" value="Unplaced"/>
</dbReference>
<gene>
    <name evidence="3" type="primary">LOC105123405</name>
</gene>
<name>A0AAJ6U2D6_POPEU</name>
<dbReference type="GeneID" id="105123405"/>
<feature type="compositionally biased region" description="Basic and acidic residues" evidence="1">
    <location>
        <begin position="79"/>
        <end position="95"/>
    </location>
</feature>
<sequence length="198" mass="21849">MFFPLLADPASIVPTDQPPTALDPCHLPLSADPLVSLSRSTNRPDHSSRPQTHSLHLQPAPPGRPRRTRQICYQQEEGLVSREEERGQRFTDLKKEKKSKNGSGLNRPVCCVFVCSCRLSLVRKGRGEEAVTDLVSSSLFSRWRVNSCVASGSGSGTWRIRTTAVLAKRKPSATVPVDPRGCSQQFLEFWDSIVSPPA</sequence>
<feature type="region of interest" description="Disordered" evidence="1">
    <location>
        <begin position="35"/>
        <end position="103"/>
    </location>
</feature>
<organism evidence="2 3">
    <name type="scientific">Populus euphratica</name>
    <name type="common">Euphrates poplar</name>
    <dbReference type="NCBI Taxonomy" id="75702"/>
    <lineage>
        <taxon>Eukaryota</taxon>
        <taxon>Viridiplantae</taxon>
        <taxon>Streptophyta</taxon>
        <taxon>Embryophyta</taxon>
        <taxon>Tracheophyta</taxon>
        <taxon>Spermatophyta</taxon>
        <taxon>Magnoliopsida</taxon>
        <taxon>eudicotyledons</taxon>
        <taxon>Gunneridae</taxon>
        <taxon>Pentapetalae</taxon>
        <taxon>rosids</taxon>
        <taxon>fabids</taxon>
        <taxon>Malpighiales</taxon>
        <taxon>Salicaceae</taxon>
        <taxon>Saliceae</taxon>
        <taxon>Populus</taxon>
    </lineage>
</organism>
<reference evidence="3" key="1">
    <citation type="submission" date="2025-08" db="UniProtKB">
        <authorList>
            <consortium name="RefSeq"/>
        </authorList>
    </citation>
    <scope>IDENTIFICATION</scope>
</reference>
<dbReference type="AlphaFoldDB" id="A0AAJ6U2D6"/>
<protein>
    <submittedName>
        <fullName evidence="3">Uncharacterized protein LOC105123405 isoform X2</fullName>
    </submittedName>
</protein>
<evidence type="ECO:0000313" key="3">
    <source>
        <dbReference type="RefSeq" id="XP_011021286.1"/>
    </source>
</evidence>
<evidence type="ECO:0000256" key="1">
    <source>
        <dbReference type="SAM" id="MobiDB-lite"/>
    </source>
</evidence>
<dbReference type="RefSeq" id="XP_011021286.1">
    <property type="nucleotide sequence ID" value="XM_011022984.1"/>
</dbReference>